<sequence length="186" mass="20499">MAVSIRSSKDEALEAEEKDEARWKVYSDGSGIDGKIGASAVLYRDGQEIRVSRLQLGADTDHTVYEAEGIGISLGLGLLWAERCVEGDVTIAVDSQPAIKATTNRRPTPSHYIWDDIHVHAAAVRRKHPEARITIRWTPGHRDVLGNERADEEAKKAAQEGSSRPGAIPPIYRNRVLPVSRSARKQ</sequence>
<dbReference type="CDD" id="cd09276">
    <property type="entry name" value="Rnase_HI_RT_non_LTR"/>
    <property type="match status" value="1"/>
</dbReference>
<feature type="compositionally biased region" description="Basic and acidic residues" evidence="1">
    <location>
        <begin position="145"/>
        <end position="158"/>
    </location>
</feature>
<name>A0AAD6USU8_9AGAR</name>
<comment type="caution">
    <text evidence="3">The sequence shown here is derived from an EMBL/GenBank/DDBJ whole genome shotgun (WGS) entry which is preliminary data.</text>
</comment>
<dbReference type="GO" id="GO:0004523">
    <property type="term" value="F:RNA-DNA hybrid ribonuclease activity"/>
    <property type="evidence" value="ECO:0007669"/>
    <property type="project" value="InterPro"/>
</dbReference>
<dbReference type="Proteomes" id="UP001219525">
    <property type="component" value="Unassembled WGS sequence"/>
</dbReference>
<feature type="domain" description="RNase H type-1" evidence="2">
    <location>
        <begin position="19"/>
        <end position="159"/>
    </location>
</feature>
<feature type="region of interest" description="Disordered" evidence="1">
    <location>
        <begin position="145"/>
        <end position="186"/>
    </location>
</feature>
<dbReference type="GO" id="GO:0003676">
    <property type="term" value="F:nucleic acid binding"/>
    <property type="evidence" value="ECO:0007669"/>
    <property type="project" value="InterPro"/>
</dbReference>
<organism evidence="3 4">
    <name type="scientific">Mycena pura</name>
    <dbReference type="NCBI Taxonomy" id="153505"/>
    <lineage>
        <taxon>Eukaryota</taxon>
        <taxon>Fungi</taxon>
        <taxon>Dikarya</taxon>
        <taxon>Basidiomycota</taxon>
        <taxon>Agaricomycotina</taxon>
        <taxon>Agaricomycetes</taxon>
        <taxon>Agaricomycetidae</taxon>
        <taxon>Agaricales</taxon>
        <taxon>Marasmiineae</taxon>
        <taxon>Mycenaceae</taxon>
        <taxon>Mycena</taxon>
    </lineage>
</organism>
<protein>
    <submittedName>
        <fullName evidence="3">Ribonuclease H-like domain-containing protein</fullName>
    </submittedName>
</protein>
<evidence type="ECO:0000259" key="2">
    <source>
        <dbReference type="PROSITE" id="PS50879"/>
    </source>
</evidence>
<proteinExistence type="predicted"/>
<dbReference type="PROSITE" id="PS50879">
    <property type="entry name" value="RNASE_H_1"/>
    <property type="match status" value="1"/>
</dbReference>
<gene>
    <name evidence="3" type="ORF">GGX14DRAFT_381029</name>
</gene>
<dbReference type="InterPro" id="IPR036397">
    <property type="entry name" value="RNaseH_sf"/>
</dbReference>
<dbReference type="Pfam" id="PF00075">
    <property type="entry name" value="RNase_H"/>
    <property type="match status" value="1"/>
</dbReference>
<evidence type="ECO:0000256" key="1">
    <source>
        <dbReference type="SAM" id="MobiDB-lite"/>
    </source>
</evidence>
<dbReference type="AlphaFoldDB" id="A0AAD6USU8"/>
<evidence type="ECO:0000313" key="4">
    <source>
        <dbReference type="Proteomes" id="UP001219525"/>
    </source>
</evidence>
<dbReference type="Gene3D" id="3.30.420.10">
    <property type="entry name" value="Ribonuclease H-like superfamily/Ribonuclease H"/>
    <property type="match status" value="1"/>
</dbReference>
<reference evidence="3" key="1">
    <citation type="submission" date="2023-03" db="EMBL/GenBank/DDBJ databases">
        <title>Massive genome expansion in bonnet fungi (Mycena s.s.) driven by repeated elements and novel gene families across ecological guilds.</title>
        <authorList>
            <consortium name="Lawrence Berkeley National Laboratory"/>
            <person name="Harder C.B."/>
            <person name="Miyauchi S."/>
            <person name="Viragh M."/>
            <person name="Kuo A."/>
            <person name="Thoen E."/>
            <person name="Andreopoulos B."/>
            <person name="Lu D."/>
            <person name="Skrede I."/>
            <person name="Drula E."/>
            <person name="Henrissat B."/>
            <person name="Morin E."/>
            <person name="Kohler A."/>
            <person name="Barry K."/>
            <person name="LaButti K."/>
            <person name="Morin E."/>
            <person name="Salamov A."/>
            <person name="Lipzen A."/>
            <person name="Mereny Z."/>
            <person name="Hegedus B."/>
            <person name="Baldrian P."/>
            <person name="Stursova M."/>
            <person name="Weitz H."/>
            <person name="Taylor A."/>
            <person name="Grigoriev I.V."/>
            <person name="Nagy L.G."/>
            <person name="Martin F."/>
            <person name="Kauserud H."/>
        </authorList>
    </citation>
    <scope>NUCLEOTIDE SEQUENCE</scope>
    <source>
        <strain evidence="3">9144</strain>
    </source>
</reference>
<evidence type="ECO:0000313" key="3">
    <source>
        <dbReference type="EMBL" id="KAJ7191575.1"/>
    </source>
</evidence>
<dbReference type="SUPFAM" id="SSF53098">
    <property type="entry name" value="Ribonuclease H-like"/>
    <property type="match status" value="1"/>
</dbReference>
<dbReference type="EMBL" id="JARJCW010000131">
    <property type="protein sequence ID" value="KAJ7191575.1"/>
    <property type="molecule type" value="Genomic_DNA"/>
</dbReference>
<keyword evidence="4" id="KW-1185">Reference proteome</keyword>
<accession>A0AAD6USU8</accession>
<dbReference type="InterPro" id="IPR002156">
    <property type="entry name" value="RNaseH_domain"/>
</dbReference>
<dbReference type="InterPro" id="IPR012337">
    <property type="entry name" value="RNaseH-like_sf"/>
</dbReference>